<evidence type="ECO:0000313" key="3">
    <source>
        <dbReference type="Proteomes" id="UP000294737"/>
    </source>
</evidence>
<keyword evidence="1" id="KW-0812">Transmembrane</keyword>
<dbReference type="Proteomes" id="UP000294737">
    <property type="component" value="Unassembled WGS sequence"/>
</dbReference>
<dbReference type="RefSeq" id="WP_112992935.1">
    <property type="nucleotide sequence ID" value="NZ_PTLZ01000004.1"/>
</dbReference>
<keyword evidence="1" id="KW-1133">Transmembrane helix</keyword>
<keyword evidence="1" id="KW-0472">Membrane</keyword>
<evidence type="ECO:0000313" key="2">
    <source>
        <dbReference type="EMBL" id="TDN89055.1"/>
    </source>
</evidence>
<sequence length="176" mass="20278">MEISTWNSLDVAKLIVSILTPVFVLILGIIINKSVKNAERAAGLRSEIYKTIGGELNDIYCYLSFVGCWKEFSPAEVVAKKPAVDKAMYTYKPFFSQELFNTYHRFMIEAFKPFGGPGLDAKIRSEISTQVGDRRVHYSKIWENSWEHQFTKECNDMAQQVAYEKFMEQLARDLKL</sequence>
<dbReference type="AlphaFoldDB" id="A0A4R6G5W1"/>
<dbReference type="OrthoDB" id="8896299at2"/>
<gene>
    <name evidence="2" type="ORF">EV677_2646</name>
</gene>
<proteinExistence type="predicted"/>
<comment type="caution">
    <text evidence="2">The sequence shown here is derived from an EMBL/GenBank/DDBJ whole genome shotgun (WGS) entry which is preliminary data.</text>
</comment>
<feature type="transmembrane region" description="Helical" evidence="1">
    <location>
        <begin position="12"/>
        <end position="31"/>
    </location>
</feature>
<protein>
    <submittedName>
        <fullName evidence="2">Uncharacterized protein</fullName>
    </submittedName>
</protein>
<name>A0A4R6G5W1_9BURK</name>
<dbReference type="EMBL" id="SNWF01000006">
    <property type="protein sequence ID" value="TDN89055.1"/>
    <property type="molecule type" value="Genomic_DNA"/>
</dbReference>
<evidence type="ECO:0000256" key="1">
    <source>
        <dbReference type="SAM" id="Phobius"/>
    </source>
</evidence>
<accession>A0A4R6G5W1</accession>
<keyword evidence="3" id="KW-1185">Reference proteome</keyword>
<organism evidence="2 3">
    <name type="scientific">Herminiimonas fonticola</name>
    <dbReference type="NCBI Taxonomy" id="303380"/>
    <lineage>
        <taxon>Bacteria</taxon>
        <taxon>Pseudomonadati</taxon>
        <taxon>Pseudomonadota</taxon>
        <taxon>Betaproteobacteria</taxon>
        <taxon>Burkholderiales</taxon>
        <taxon>Oxalobacteraceae</taxon>
        <taxon>Herminiimonas</taxon>
    </lineage>
</organism>
<reference evidence="2 3" key="1">
    <citation type="submission" date="2019-03" db="EMBL/GenBank/DDBJ databases">
        <title>Genomic Encyclopedia of Type Strains, Phase IV (KMG-IV): sequencing the most valuable type-strain genomes for metagenomic binning, comparative biology and taxonomic classification.</title>
        <authorList>
            <person name="Goeker M."/>
        </authorList>
    </citation>
    <scope>NUCLEOTIDE SEQUENCE [LARGE SCALE GENOMIC DNA]</scope>
    <source>
        <strain evidence="2 3">DSM 18555</strain>
    </source>
</reference>